<dbReference type="Proteomes" id="UP000241736">
    <property type="component" value="Unassembled WGS sequence"/>
</dbReference>
<dbReference type="GO" id="GO:0032049">
    <property type="term" value="P:cardiolipin biosynthetic process"/>
    <property type="evidence" value="ECO:0007669"/>
    <property type="project" value="UniProtKB-ARBA"/>
</dbReference>
<dbReference type="EMBL" id="PVLF01000003">
    <property type="protein sequence ID" value="PRH83188.1"/>
    <property type="molecule type" value="Genomic_DNA"/>
</dbReference>
<dbReference type="GO" id="GO:0016020">
    <property type="term" value="C:membrane"/>
    <property type="evidence" value="ECO:0007669"/>
    <property type="project" value="TreeGrafter"/>
</dbReference>
<evidence type="ECO:0000313" key="3">
    <source>
        <dbReference type="Proteomes" id="UP000241736"/>
    </source>
</evidence>
<dbReference type="PROSITE" id="PS50035">
    <property type="entry name" value="PLD"/>
    <property type="match status" value="2"/>
</dbReference>
<dbReference type="OrthoDB" id="9762009at2"/>
<accession>A0A2P6MB23</accession>
<evidence type="ECO:0000259" key="1">
    <source>
        <dbReference type="PROSITE" id="PS50035"/>
    </source>
</evidence>
<dbReference type="PANTHER" id="PTHR21248">
    <property type="entry name" value="CARDIOLIPIN SYNTHASE"/>
    <property type="match status" value="1"/>
</dbReference>
<feature type="domain" description="PLD phosphodiesterase" evidence="1">
    <location>
        <begin position="290"/>
        <end position="317"/>
    </location>
</feature>
<reference evidence="2 3" key="1">
    <citation type="submission" date="2018-03" db="EMBL/GenBank/DDBJ databases">
        <title>Arenimonas caeni sp. nov., isolated from activated sludge.</title>
        <authorList>
            <person name="Liu H."/>
        </authorList>
    </citation>
    <scope>NUCLEOTIDE SEQUENCE [LARGE SCALE GENOMIC DNA]</scope>
    <source>
        <strain evidence="3">z29</strain>
    </source>
</reference>
<dbReference type="SUPFAM" id="SSF56024">
    <property type="entry name" value="Phospholipase D/nuclease"/>
    <property type="match status" value="2"/>
</dbReference>
<comment type="caution">
    <text evidence="2">The sequence shown here is derived from an EMBL/GenBank/DDBJ whole genome shotgun (WGS) entry which is preliminary data.</text>
</comment>
<keyword evidence="3" id="KW-1185">Reference proteome</keyword>
<dbReference type="PANTHER" id="PTHR21248:SF23">
    <property type="entry name" value="CARDIOLIPIN SYNTHASE B"/>
    <property type="match status" value="1"/>
</dbReference>
<dbReference type="CDD" id="cd09110">
    <property type="entry name" value="PLDc_CLS_1"/>
    <property type="match status" value="1"/>
</dbReference>
<name>A0A2P6MB23_9GAMM</name>
<proteinExistence type="predicted"/>
<feature type="domain" description="PLD phosphodiesterase" evidence="1">
    <location>
        <begin position="125"/>
        <end position="152"/>
    </location>
</feature>
<dbReference type="Pfam" id="PF13091">
    <property type="entry name" value="PLDc_2"/>
    <property type="match status" value="1"/>
</dbReference>
<protein>
    <submittedName>
        <fullName evidence="2">Cardiolipin synthase B</fullName>
    </submittedName>
</protein>
<gene>
    <name evidence="2" type="ORF">C6N40_03225</name>
</gene>
<organism evidence="2 3">
    <name type="scientific">Arenimonas caeni</name>
    <dbReference type="NCBI Taxonomy" id="2058085"/>
    <lineage>
        <taxon>Bacteria</taxon>
        <taxon>Pseudomonadati</taxon>
        <taxon>Pseudomonadota</taxon>
        <taxon>Gammaproteobacteria</taxon>
        <taxon>Lysobacterales</taxon>
        <taxon>Lysobacteraceae</taxon>
        <taxon>Arenimonas</taxon>
    </lineage>
</organism>
<dbReference type="Pfam" id="PF00614">
    <property type="entry name" value="PLDc"/>
    <property type="match status" value="1"/>
</dbReference>
<evidence type="ECO:0000313" key="2">
    <source>
        <dbReference type="EMBL" id="PRH83188.1"/>
    </source>
</evidence>
<dbReference type="CDD" id="cd09159">
    <property type="entry name" value="PLDc_ybhO_like_2"/>
    <property type="match status" value="1"/>
</dbReference>
<dbReference type="InterPro" id="IPR001736">
    <property type="entry name" value="PLipase_D/transphosphatidylase"/>
</dbReference>
<dbReference type="AlphaFoldDB" id="A0A2P6MB23"/>
<dbReference type="InterPro" id="IPR025202">
    <property type="entry name" value="PLD-like_dom"/>
</dbReference>
<dbReference type="GO" id="GO:0008808">
    <property type="term" value="F:cardiolipin synthase activity"/>
    <property type="evidence" value="ECO:0007669"/>
    <property type="project" value="TreeGrafter"/>
</dbReference>
<dbReference type="Gene3D" id="3.30.870.10">
    <property type="entry name" value="Endonuclease Chain A"/>
    <property type="match status" value="2"/>
</dbReference>
<sequence length="377" mass="42832">MIQNPRCTARLGAKSLPNRRPMPSAPETTTVFVEGDTLYDAMRTDIAGAAAQVRLECYIVADDEVGGPMLTALADTALSGRRVQVRIDAVGSWRLIPPDRVRSMKDTGVGWHWSRPWSWSQPWQFHVRNHRKLLIIDDAVAYLGGFNLDRRNSQQAVGAARWRDTHVRLTGPRVAEAIALFDEYPRAPRGPVPTARSPLALLSNRSRRCRHRLRCAFNEAFDQARERLWLTTPYFAPDRRSQRALCGAARRGVDVRLLVPGKSDVPLAQWAARAAYAHMLEAGVRIWEYQPRVLHAKTALVDRDWATVGTANFDYRSFFLNDEINLLGHAPALNATLAEHFVQDLTESREVLTEAWTQRPWYAPGLELIGWWARRWL</sequence>
<dbReference type="SMART" id="SM00155">
    <property type="entry name" value="PLDc"/>
    <property type="match status" value="2"/>
</dbReference>